<sequence length="474" mass="50557">MPAAPERRPPSADGRPATAVVLGGSVAGLLAARALAPFARVTVVERDALPAGPGPRRGVPQARHAHQLWSGGAHALEDLVPGTVDRLRAAGAHRQPVTTNMVVLSPYGWYRRWDESHFMLLCTRDLLEATLRAQVLADGRIELLDRTEVLSLDGTRTAVDGVRVRTRDGAERTLRAGLVVDATGRASRTPRWLADAGLPAPQRREVDTGLVYASRLYRAPEGARDGFPVVNVQQDPRTGGPGRGGVLLPVEDGRWLVTLFGTTGGEPTSDTAGFERYAREELRHPLIADLLGAAVPETEVSLTRATGNRRLFYERMRAWPENLVVVGDALAALNPVYGHGMSVAAQGAAALRATVRRHGWGTPGLAGRAQRAVARPVGAAWDLALGQDVFYPGPTHDGPPARDRWTAAYVGRLMHTATGNGRVARRVTDVTSLERGPAVLLSPRVLVAALAGPLKPALTDPPLTAEERKAAGLT</sequence>
<dbReference type="Proteomes" id="UP001501423">
    <property type="component" value="Unassembled WGS sequence"/>
</dbReference>
<gene>
    <name evidence="2" type="ORF">GCM10010478_46190</name>
</gene>
<dbReference type="Gene3D" id="3.30.9.100">
    <property type="match status" value="1"/>
</dbReference>
<accession>A0ABP6JQ55</accession>
<dbReference type="Gene3D" id="3.50.50.60">
    <property type="entry name" value="FAD/NAD(P)-binding domain"/>
    <property type="match status" value="1"/>
</dbReference>
<keyword evidence="3" id="KW-1185">Reference proteome</keyword>
<keyword evidence="2" id="KW-0503">Monooxygenase</keyword>
<organism evidence="2 3">
    <name type="scientific">Streptomyces erythrogriseus</name>
    <dbReference type="NCBI Taxonomy" id="284027"/>
    <lineage>
        <taxon>Bacteria</taxon>
        <taxon>Bacillati</taxon>
        <taxon>Actinomycetota</taxon>
        <taxon>Actinomycetes</taxon>
        <taxon>Kitasatosporales</taxon>
        <taxon>Streptomycetaceae</taxon>
        <taxon>Streptomyces</taxon>
        <taxon>Streptomyces griseoincarnatus group</taxon>
    </lineage>
</organism>
<dbReference type="RefSeq" id="WP_428836405.1">
    <property type="nucleotide sequence ID" value="NZ_BAAAVA010000064.1"/>
</dbReference>
<dbReference type="PANTHER" id="PTHR43422:SF3">
    <property type="entry name" value="THIAMINE THIAZOLE SYNTHASE"/>
    <property type="match status" value="1"/>
</dbReference>
<dbReference type="EMBL" id="BAAAVA010000064">
    <property type="protein sequence ID" value="GAA2939239.1"/>
    <property type="molecule type" value="Genomic_DNA"/>
</dbReference>
<dbReference type="SUPFAM" id="SSF51905">
    <property type="entry name" value="FAD/NAD(P)-binding domain"/>
    <property type="match status" value="1"/>
</dbReference>
<dbReference type="InterPro" id="IPR036188">
    <property type="entry name" value="FAD/NAD-bd_sf"/>
</dbReference>
<keyword evidence="2" id="KW-0560">Oxidoreductase</keyword>
<dbReference type="PANTHER" id="PTHR43422">
    <property type="entry name" value="THIAMINE THIAZOLE SYNTHASE"/>
    <property type="match status" value="1"/>
</dbReference>
<evidence type="ECO:0000313" key="3">
    <source>
        <dbReference type="Proteomes" id="UP001501423"/>
    </source>
</evidence>
<evidence type="ECO:0000259" key="1">
    <source>
        <dbReference type="Pfam" id="PF01494"/>
    </source>
</evidence>
<dbReference type="GO" id="GO:0004497">
    <property type="term" value="F:monooxygenase activity"/>
    <property type="evidence" value="ECO:0007669"/>
    <property type="project" value="UniProtKB-KW"/>
</dbReference>
<name>A0ABP6JQ55_9ACTN</name>
<evidence type="ECO:0000313" key="2">
    <source>
        <dbReference type="EMBL" id="GAA2939239.1"/>
    </source>
</evidence>
<proteinExistence type="predicted"/>
<reference evidence="3" key="1">
    <citation type="journal article" date="2019" name="Int. J. Syst. Evol. Microbiol.">
        <title>The Global Catalogue of Microorganisms (GCM) 10K type strain sequencing project: providing services to taxonomists for standard genome sequencing and annotation.</title>
        <authorList>
            <consortium name="The Broad Institute Genomics Platform"/>
            <consortium name="The Broad Institute Genome Sequencing Center for Infectious Disease"/>
            <person name="Wu L."/>
            <person name="Ma J."/>
        </authorList>
    </citation>
    <scope>NUCLEOTIDE SEQUENCE [LARGE SCALE GENOMIC DNA]</scope>
    <source>
        <strain evidence="3">JCM 9650</strain>
    </source>
</reference>
<comment type="caution">
    <text evidence="2">The sequence shown here is derived from an EMBL/GenBank/DDBJ whole genome shotgun (WGS) entry which is preliminary data.</text>
</comment>
<dbReference type="InterPro" id="IPR002938">
    <property type="entry name" value="FAD-bd"/>
</dbReference>
<feature type="domain" description="FAD-binding" evidence="1">
    <location>
        <begin position="19"/>
        <end position="351"/>
    </location>
</feature>
<dbReference type="Pfam" id="PF01494">
    <property type="entry name" value="FAD_binding_3"/>
    <property type="match status" value="1"/>
</dbReference>
<protein>
    <submittedName>
        <fullName evidence="2">FAD-dependent monooxygenase</fullName>
    </submittedName>
</protein>